<dbReference type="STRING" id="246191.SAMN05660337_1698"/>
<protein>
    <submittedName>
        <fullName evidence="4">HD-like signal output (HDOD) domain, no enzymatic activity</fullName>
    </submittedName>
</protein>
<dbReference type="Gene3D" id="3.40.50.2300">
    <property type="match status" value="1"/>
</dbReference>
<proteinExistence type="predicted"/>
<keyword evidence="5" id="KW-1185">Reference proteome</keyword>
<dbReference type="InterPro" id="IPR003607">
    <property type="entry name" value="HD/PDEase_dom"/>
</dbReference>
<name>A0A1G9FTN0_9BACT</name>
<dbReference type="PROSITE" id="PS50110">
    <property type="entry name" value="RESPONSE_REGULATORY"/>
    <property type="match status" value="1"/>
</dbReference>
<dbReference type="PANTHER" id="PTHR33525:SF3">
    <property type="entry name" value="RIBONUCLEASE Y"/>
    <property type="match status" value="1"/>
</dbReference>
<keyword evidence="1" id="KW-0597">Phosphoprotein</keyword>
<feature type="modified residue" description="4-aspartylphosphate" evidence="1">
    <location>
        <position position="58"/>
    </location>
</feature>
<evidence type="ECO:0000259" key="2">
    <source>
        <dbReference type="PROSITE" id="PS50110"/>
    </source>
</evidence>
<dbReference type="InterPro" id="IPR013976">
    <property type="entry name" value="HDOD"/>
</dbReference>
<dbReference type="GO" id="GO:0000160">
    <property type="term" value="P:phosphorelay signal transduction system"/>
    <property type="evidence" value="ECO:0007669"/>
    <property type="project" value="InterPro"/>
</dbReference>
<dbReference type="OrthoDB" id="9803649at2"/>
<evidence type="ECO:0000313" key="4">
    <source>
        <dbReference type="EMBL" id="SDK91717.1"/>
    </source>
</evidence>
<dbReference type="InterPro" id="IPR001789">
    <property type="entry name" value="Sig_transdc_resp-reg_receiver"/>
</dbReference>
<gene>
    <name evidence="4" type="ORF">SAMN05660337_1698</name>
</gene>
<dbReference type="Pfam" id="PF00072">
    <property type="entry name" value="Response_reg"/>
    <property type="match status" value="1"/>
</dbReference>
<evidence type="ECO:0000256" key="1">
    <source>
        <dbReference type="PROSITE-ProRule" id="PRU00169"/>
    </source>
</evidence>
<reference evidence="5" key="1">
    <citation type="submission" date="2016-10" db="EMBL/GenBank/DDBJ databases">
        <authorList>
            <person name="Varghese N."/>
            <person name="Submissions S."/>
        </authorList>
    </citation>
    <scope>NUCLEOTIDE SEQUENCE [LARGE SCALE GENOMIC DNA]</scope>
    <source>
        <strain evidence="5">DSM 16995</strain>
    </source>
</reference>
<sequence>MTAYKISVLFVDDEPNVLAALKRMLRAKRNEWKMEFVDSGVAALALLEDMKFDVVVSDIKMPGMDGADLLNKVKDKYPGMIRMALSGQVGLNEVIRSIRAVHQYISKPCKAEELIDKIEGAIKSREILTDPEMQKLVTEIESLPVTPNVFESIEIELKSTDPSIKKVAEYISMDVGLVAKILRLVNSPYFGLPTQIGSISQAITMLGLESVKALILSTHLFAMYDEKKLPNFSLNLLWEHSFRVSNIIRLICECEKIDKVVAVQARMAGLLHDIGKLVLANSFSVQYGKVIKKVAETHQPICDCEIEILGTTHAHIGAYLMGLWGMSGDIVHGIGAHHQYQDFDMSVSMLVSIADAIDHQCVIINPGYVRIALDRNILPDGQHGLQLEKWINYVKDHWEGLDEFQDLDADMLAQLRS</sequence>
<dbReference type="CDD" id="cd17569">
    <property type="entry name" value="REC_HupR-like"/>
    <property type="match status" value="1"/>
</dbReference>
<dbReference type="PROSITE" id="PS51833">
    <property type="entry name" value="HDOD"/>
    <property type="match status" value="1"/>
</dbReference>
<dbReference type="CDD" id="cd00077">
    <property type="entry name" value="HDc"/>
    <property type="match status" value="1"/>
</dbReference>
<evidence type="ECO:0000259" key="3">
    <source>
        <dbReference type="PROSITE" id="PS51833"/>
    </source>
</evidence>
<dbReference type="SMART" id="SM00448">
    <property type="entry name" value="REC"/>
    <property type="match status" value="1"/>
</dbReference>
<dbReference type="EMBL" id="FNGA01000002">
    <property type="protein sequence ID" value="SDK91717.1"/>
    <property type="molecule type" value="Genomic_DNA"/>
</dbReference>
<dbReference type="PANTHER" id="PTHR33525">
    <property type="match status" value="1"/>
</dbReference>
<dbReference type="InterPro" id="IPR011006">
    <property type="entry name" value="CheY-like_superfamily"/>
</dbReference>
<organism evidence="4 5">
    <name type="scientific">Maridesulfovibrio ferrireducens</name>
    <dbReference type="NCBI Taxonomy" id="246191"/>
    <lineage>
        <taxon>Bacteria</taxon>
        <taxon>Pseudomonadati</taxon>
        <taxon>Thermodesulfobacteriota</taxon>
        <taxon>Desulfovibrionia</taxon>
        <taxon>Desulfovibrionales</taxon>
        <taxon>Desulfovibrionaceae</taxon>
        <taxon>Maridesulfovibrio</taxon>
    </lineage>
</organism>
<accession>A0A1G9FTN0</accession>
<dbReference type="Proteomes" id="UP000199053">
    <property type="component" value="Unassembled WGS sequence"/>
</dbReference>
<evidence type="ECO:0000313" key="5">
    <source>
        <dbReference type="Proteomes" id="UP000199053"/>
    </source>
</evidence>
<feature type="domain" description="Response regulatory" evidence="2">
    <location>
        <begin position="7"/>
        <end position="122"/>
    </location>
</feature>
<dbReference type="InterPro" id="IPR052340">
    <property type="entry name" value="RNase_Y/CdgJ"/>
</dbReference>
<dbReference type="SUPFAM" id="SSF52172">
    <property type="entry name" value="CheY-like"/>
    <property type="match status" value="1"/>
</dbReference>
<feature type="domain" description="HDOD" evidence="3">
    <location>
        <begin position="143"/>
        <end position="340"/>
    </location>
</feature>
<dbReference type="RefSeq" id="WP_092160076.1">
    <property type="nucleotide sequence ID" value="NZ_FNGA01000002.1"/>
</dbReference>
<dbReference type="Gene3D" id="1.10.3210.10">
    <property type="entry name" value="Hypothetical protein af1432"/>
    <property type="match status" value="1"/>
</dbReference>
<dbReference type="AlphaFoldDB" id="A0A1G9FTN0"/>
<dbReference type="SUPFAM" id="SSF109604">
    <property type="entry name" value="HD-domain/PDEase-like"/>
    <property type="match status" value="1"/>
</dbReference>
<dbReference type="Pfam" id="PF08668">
    <property type="entry name" value="HDOD"/>
    <property type="match status" value="1"/>
</dbReference>